<organism evidence="8 9">
    <name type="scientific">Neosynechococcus sphagnicola sy1</name>
    <dbReference type="NCBI Taxonomy" id="1497020"/>
    <lineage>
        <taxon>Bacteria</taxon>
        <taxon>Bacillati</taxon>
        <taxon>Cyanobacteriota</taxon>
        <taxon>Cyanophyceae</taxon>
        <taxon>Neosynechococcales</taxon>
        <taxon>Neosynechococcaceae</taxon>
        <taxon>Neosynechococcus</taxon>
    </lineage>
</organism>
<dbReference type="AlphaFoldDB" id="A0A098TKM9"/>
<dbReference type="PANTHER" id="PTHR30629:SF2">
    <property type="entry name" value="PROPHAGE INTEGRASE INTS-RELATED"/>
    <property type="match status" value="1"/>
</dbReference>
<dbReference type="GO" id="GO:0003677">
    <property type="term" value="F:DNA binding"/>
    <property type="evidence" value="ECO:0007669"/>
    <property type="project" value="UniProtKB-UniRule"/>
</dbReference>
<dbReference type="Proteomes" id="UP000030170">
    <property type="component" value="Unassembled WGS sequence"/>
</dbReference>
<evidence type="ECO:0000256" key="4">
    <source>
        <dbReference type="ARBA" id="ARBA00023172"/>
    </source>
</evidence>
<gene>
    <name evidence="8" type="ORF">DO97_03700</name>
</gene>
<evidence type="ECO:0000256" key="1">
    <source>
        <dbReference type="ARBA" id="ARBA00008857"/>
    </source>
</evidence>
<dbReference type="STRING" id="1497020.DO97_03700"/>
<evidence type="ECO:0000256" key="2">
    <source>
        <dbReference type="ARBA" id="ARBA00022908"/>
    </source>
</evidence>
<dbReference type="OrthoDB" id="7388552at2"/>
<keyword evidence="9" id="KW-1185">Reference proteome</keyword>
<dbReference type="GO" id="GO:0015074">
    <property type="term" value="P:DNA integration"/>
    <property type="evidence" value="ECO:0007669"/>
    <property type="project" value="UniProtKB-KW"/>
</dbReference>
<evidence type="ECO:0000313" key="8">
    <source>
        <dbReference type="EMBL" id="KGF72844.1"/>
    </source>
</evidence>
<dbReference type="Gene3D" id="1.10.150.130">
    <property type="match status" value="1"/>
</dbReference>
<dbReference type="Gene3D" id="3.30.160.390">
    <property type="entry name" value="Integrase, DNA-binding domain"/>
    <property type="match status" value="1"/>
</dbReference>
<evidence type="ECO:0000256" key="3">
    <source>
        <dbReference type="ARBA" id="ARBA00023125"/>
    </source>
</evidence>
<dbReference type="Gene3D" id="1.10.443.10">
    <property type="entry name" value="Intergrase catalytic core"/>
    <property type="match status" value="1"/>
</dbReference>
<proteinExistence type="inferred from homology"/>
<evidence type="ECO:0000313" key="9">
    <source>
        <dbReference type="Proteomes" id="UP000030170"/>
    </source>
</evidence>
<dbReference type="Pfam" id="PF13356">
    <property type="entry name" value="Arm-DNA-bind_3"/>
    <property type="match status" value="1"/>
</dbReference>
<comment type="similarity">
    <text evidence="1">Belongs to the 'phage' integrase family.</text>
</comment>
<dbReference type="InterPro" id="IPR038488">
    <property type="entry name" value="Integrase_DNA-bd_sf"/>
</dbReference>
<name>A0A098TKM9_9CYAN</name>
<dbReference type="PROSITE" id="PS51898">
    <property type="entry name" value="TYR_RECOMBINASE"/>
    <property type="match status" value="1"/>
</dbReference>
<feature type="domain" description="Tyr recombinase" evidence="6">
    <location>
        <begin position="202"/>
        <end position="379"/>
    </location>
</feature>
<dbReference type="InterPro" id="IPR053876">
    <property type="entry name" value="Phage_int_M"/>
</dbReference>
<keyword evidence="2" id="KW-0229">DNA integration</keyword>
<dbReference type="PROSITE" id="PS51900">
    <property type="entry name" value="CB"/>
    <property type="match status" value="1"/>
</dbReference>
<evidence type="ECO:0000259" key="7">
    <source>
        <dbReference type="PROSITE" id="PS51900"/>
    </source>
</evidence>
<dbReference type="PANTHER" id="PTHR30629">
    <property type="entry name" value="PROPHAGE INTEGRASE"/>
    <property type="match status" value="1"/>
</dbReference>
<dbReference type="InterPro" id="IPR050808">
    <property type="entry name" value="Phage_Integrase"/>
</dbReference>
<dbReference type="InterPro" id="IPR011010">
    <property type="entry name" value="DNA_brk_join_enz"/>
</dbReference>
<dbReference type="RefSeq" id="WP_036532475.1">
    <property type="nucleotide sequence ID" value="NZ_JJML01000017.1"/>
</dbReference>
<dbReference type="InterPro" id="IPR025166">
    <property type="entry name" value="Integrase_DNA_bind_dom"/>
</dbReference>
<dbReference type="CDD" id="cd00801">
    <property type="entry name" value="INT_P4_C"/>
    <property type="match status" value="1"/>
</dbReference>
<dbReference type="InterPro" id="IPR044068">
    <property type="entry name" value="CB"/>
</dbReference>
<reference evidence="8 9" key="1">
    <citation type="journal article" date="2014" name="Mol. Ecol.">
        <title>Evolution of Synechococcus.</title>
        <authorList>
            <person name="Dvorak P."/>
            <person name="Casamatta D."/>
            <person name="Hasler P."/>
            <person name="Poulickova A."/>
            <person name="Ondrej V."/>
            <person name="Sanges R."/>
        </authorList>
    </citation>
    <scope>NUCLEOTIDE SEQUENCE [LARGE SCALE GENOMIC DNA]</scope>
    <source>
        <strain evidence="8 9">CAUP A 1101</strain>
    </source>
</reference>
<dbReference type="InterPro" id="IPR013762">
    <property type="entry name" value="Integrase-like_cat_sf"/>
</dbReference>
<evidence type="ECO:0000256" key="5">
    <source>
        <dbReference type="PROSITE-ProRule" id="PRU01248"/>
    </source>
</evidence>
<dbReference type="Pfam" id="PF22022">
    <property type="entry name" value="Phage_int_M"/>
    <property type="match status" value="1"/>
</dbReference>
<dbReference type="SUPFAM" id="SSF56349">
    <property type="entry name" value="DNA breaking-rejoining enzymes"/>
    <property type="match status" value="1"/>
</dbReference>
<dbReference type="InterPro" id="IPR002104">
    <property type="entry name" value="Integrase_catalytic"/>
</dbReference>
<protein>
    <submittedName>
        <fullName evidence="8">Integrase</fullName>
    </submittedName>
</protein>
<dbReference type="EMBL" id="JJML01000017">
    <property type="protein sequence ID" value="KGF72844.1"/>
    <property type="molecule type" value="Genomic_DNA"/>
</dbReference>
<sequence>MLTDTEIRNAQPSEKPRRLYDSGGLYLEVSPQGKKGWRLKYRFGGKEKRISLGIYPDVSLKEARTRRDAARATLAAGIDPSLQRKAKKAAALQQAANSFELIAREWFLRYSPTWAKSHSKTVIRRLEMDIFPWLGVRAISEITAPELLTVIRQVEGRGALETAHRELNICGQVFRYAIATGRAERDPSRDLQGALPPVKTKHLAAVTDPKRLGELLRMMYAYQGGLVVRCALRLAPLVFVRPGELRSAKWPDIDLEKGEWRYLVSKTQTEHIVPLSRQAVEILKELHPLTQHRAYVFTNPRSPQRPMSENAVLVAMRAMGIEKDEMTGHGWRATARTLLDEVLGFRPELIEHQLSHAVKDPLGRAYNRTTHLEERRKMMQSWADYLDLLRGGCNGN</sequence>
<evidence type="ECO:0000259" key="6">
    <source>
        <dbReference type="PROSITE" id="PS51898"/>
    </source>
</evidence>
<comment type="caution">
    <text evidence="8">The sequence shown here is derived from an EMBL/GenBank/DDBJ whole genome shotgun (WGS) entry which is preliminary data.</text>
</comment>
<keyword evidence="4" id="KW-0233">DNA recombination</keyword>
<keyword evidence="3 5" id="KW-0238">DNA-binding</keyword>
<dbReference type="GO" id="GO:0006310">
    <property type="term" value="P:DNA recombination"/>
    <property type="evidence" value="ECO:0007669"/>
    <property type="project" value="UniProtKB-KW"/>
</dbReference>
<dbReference type="InterPro" id="IPR010998">
    <property type="entry name" value="Integrase_recombinase_N"/>
</dbReference>
<dbReference type="Pfam" id="PF00589">
    <property type="entry name" value="Phage_integrase"/>
    <property type="match status" value="1"/>
</dbReference>
<feature type="domain" description="Core-binding (CB)" evidence="7">
    <location>
        <begin position="97"/>
        <end position="178"/>
    </location>
</feature>
<accession>A0A098TKM9</accession>